<dbReference type="OMA" id="YIQAMAP"/>
<evidence type="ECO:0000313" key="1">
    <source>
        <dbReference type="EMBL" id="EQC34305.1"/>
    </source>
</evidence>
<dbReference type="OrthoDB" id="10524582at2759"/>
<organism evidence="1 2">
    <name type="scientific">Saprolegnia diclina (strain VS20)</name>
    <dbReference type="NCBI Taxonomy" id="1156394"/>
    <lineage>
        <taxon>Eukaryota</taxon>
        <taxon>Sar</taxon>
        <taxon>Stramenopiles</taxon>
        <taxon>Oomycota</taxon>
        <taxon>Saprolegniomycetes</taxon>
        <taxon>Saprolegniales</taxon>
        <taxon>Saprolegniaceae</taxon>
        <taxon>Saprolegnia</taxon>
    </lineage>
</organism>
<name>T0QKI2_SAPDV</name>
<gene>
    <name evidence="1" type="ORF">SDRG_08078</name>
</gene>
<dbReference type="RefSeq" id="XP_008612167.1">
    <property type="nucleotide sequence ID" value="XM_008613945.1"/>
</dbReference>
<keyword evidence="2" id="KW-1185">Reference proteome</keyword>
<dbReference type="Proteomes" id="UP000030762">
    <property type="component" value="Unassembled WGS sequence"/>
</dbReference>
<accession>T0QKI2</accession>
<evidence type="ECO:0000313" key="2">
    <source>
        <dbReference type="Proteomes" id="UP000030762"/>
    </source>
</evidence>
<sequence>MSATQNQSMYAAPVSFPFDLQTTTTTTTEDVCWSLTTDAPTSIEESVIVGATHLRDVYDMRMSDLHSTPVTIQPTKANRPAPCPLAAPASVHLTVAVAA</sequence>
<protein>
    <submittedName>
        <fullName evidence="1">Uncharacterized protein</fullName>
    </submittedName>
</protein>
<dbReference type="AlphaFoldDB" id="T0QKI2"/>
<dbReference type="GeneID" id="19948805"/>
<proteinExistence type="predicted"/>
<dbReference type="EMBL" id="JH767155">
    <property type="protein sequence ID" value="EQC34305.1"/>
    <property type="molecule type" value="Genomic_DNA"/>
</dbReference>
<dbReference type="VEuPathDB" id="FungiDB:SDRG_08078"/>
<dbReference type="InParanoid" id="T0QKI2"/>
<reference evidence="1 2" key="1">
    <citation type="submission" date="2012-04" db="EMBL/GenBank/DDBJ databases">
        <title>The Genome Sequence of Saprolegnia declina VS20.</title>
        <authorList>
            <consortium name="The Broad Institute Genome Sequencing Platform"/>
            <person name="Russ C."/>
            <person name="Nusbaum C."/>
            <person name="Tyler B."/>
            <person name="van West P."/>
            <person name="Dieguez-Uribeondo J."/>
            <person name="de Bruijn I."/>
            <person name="Tripathy S."/>
            <person name="Jiang R."/>
            <person name="Young S.K."/>
            <person name="Zeng Q."/>
            <person name="Gargeya S."/>
            <person name="Fitzgerald M."/>
            <person name="Haas B."/>
            <person name="Abouelleil A."/>
            <person name="Alvarado L."/>
            <person name="Arachchi H.M."/>
            <person name="Berlin A."/>
            <person name="Chapman S.B."/>
            <person name="Goldberg J."/>
            <person name="Griggs A."/>
            <person name="Gujja S."/>
            <person name="Hansen M."/>
            <person name="Howarth C."/>
            <person name="Imamovic A."/>
            <person name="Larimer J."/>
            <person name="McCowen C."/>
            <person name="Montmayeur A."/>
            <person name="Murphy C."/>
            <person name="Neiman D."/>
            <person name="Pearson M."/>
            <person name="Priest M."/>
            <person name="Roberts A."/>
            <person name="Saif S."/>
            <person name="Shea T."/>
            <person name="Sisk P."/>
            <person name="Sykes S."/>
            <person name="Wortman J."/>
            <person name="Nusbaum C."/>
            <person name="Birren B."/>
        </authorList>
    </citation>
    <scope>NUCLEOTIDE SEQUENCE [LARGE SCALE GENOMIC DNA]</scope>
    <source>
        <strain evidence="1 2">VS20</strain>
    </source>
</reference>